<gene>
    <name evidence="1" type="ORF">PoB_000999100</name>
</gene>
<evidence type="ECO:0000313" key="1">
    <source>
        <dbReference type="EMBL" id="GFN83485.1"/>
    </source>
</evidence>
<reference evidence="1 2" key="1">
    <citation type="journal article" date="2021" name="Elife">
        <title>Chloroplast acquisition without the gene transfer in kleptoplastic sea slugs, Plakobranchus ocellatus.</title>
        <authorList>
            <person name="Maeda T."/>
            <person name="Takahashi S."/>
            <person name="Yoshida T."/>
            <person name="Shimamura S."/>
            <person name="Takaki Y."/>
            <person name="Nagai Y."/>
            <person name="Toyoda A."/>
            <person name="Suzuki Y."/>
            <person name="Arimoto A."/>
            <person name="Ishii H."/>
            <person name="Satoh N."/>
            <person name="Nishiyama T."/>
            <person name="Hasebe M."/>
            <person name="Maruyama T."/>
            <person name="Minagawa J."/>
            <person name="Obokata J."/>
            <person name="Shigenobu S."/>
        </authorList>
    </citation>
    <scope>NUCLEOTIDE SEQUENCE [LARGE SCALE GENOMIC DNA]</scope>
</reference>
<sequence length="221" mass="25068">MVEWIWLPNESCSVFCHRRNAISSSRGCWWHSGQKICVELCRAPPPAPRPESLRSPVGRLNTKTKPISYQTPLRRRPQAFCISLKDAWEIRQTKTKAPAMSTLSLFRMTNHVVEILNIYDCRAYPLLLRSSGRVLCATSHFIPAHIKSSSAEIIAGIPATPSLVADPFWLGQVLFFSVQIDGESRRPRIPPDLFSLVCPSNHVFTEIEVYRVASRCWTPTH</sequence>
<protein>
    <submittedName>
        <fullName evidence="1">Uncharacterized protein</fullName>
    </submittedName>
</protein>
<evidence type="ECO:0000313" key="2">
    <source>
        <dbReference type="Proteomes" id="UP000735302"/>
    </source>
</evidence>
<dbReference type="AlphaFoldDB" id="A0AAV3YM56"/>
<comment type="caution">
    <text evidence="1">The sequence shown here is derived from an EMBL/GenBank/DDBJ whole genome shotgun (WGS) entry which is preliminary data.</text>
</comment>
<accession>A0AAV3YM56</accession>
<name>A0AAV3YM56_9GAST</name>
<dbReference type="EMBL" id="BLXT01001203">
    <property type="protein sequence ID" value="GFN83485.1"/>
    <property type="molecule type" value="Genomic_DNA"/>
</dbReference>
<organism evidence="1 2">
    <name type="scientific">Plakobranchus ocellatus</name>
    <dbReference type="NCBI Taxonomy" id="259542"/>
    <lineage>
        <taxon>Eukaryota</taxon>
        <taxon>Metazoa</taxon>
        <taxon>Spiralia</taxon>
        <taxon>Lophotrochozoa</taxon>
        <taxon>Mollusca</taxon>
        <taxon>Gastropoda</taxon>
        <taxon>Heterobranchia</taxon>
        <taxon>Euthyneura</taxon>
        <taxon>Panpulmonata</taxon>
        <taxon>Sacoglossa</taxon>
        <taxon>Placobranchoidea</taxon>
        <taxon>Plakobranchidae</taxon>
        <taxon>Plakobranchus</taxon>
    </lineage>
</organism>
<proteinExistence type="predicted"/>
<keyword evidence="2" id="KW-1185">Reference proteome</keyword>
<dbReference type="Proteomes" id="UP000735302">
    <property type="component" value="Unassembled WGS sequence"/>
</dbReference>